<feature type="compositionally biased region" description="Basic residues" evidence="1">
    <location>
        <begin position="308"/>
        <end position="329"/>
    </location>
</feature>
<sequence length="354" mass="40982">VRPDPATAPEPGATDPHERDHRRPQRDHHRLGALRLHRSGVRRPRGTRAAGLRGVGDRRGCADEHHRGGELPRLPRRHHGPGADGRDARPGGAVRRRARHRRRRGGRPDGRPQGREDRDRHLHRARRDPGDRVRLPQARPAARGGALRPRRLLVRDLRRLLLPRAGDRRRRRRRLRHRGGDVPHPLRVAGLPRPPARRAACLQDHAGARVRRPQARDGLELRDRRDQRRRPAGVRHPPRHRDRRGARPRRDGAVHRHRPRPAVGAADGAGGPRRRRLRPGRPPLDRDEPPRCVRRRRPRGPPLPPGDHRRRHGLRRRSRRRALHRRARPRGLDGRRGRRRRGGDQRAGADRRRL</sequence>
<gene>
    <name evidence="2" type="ORF">AVDCRST_MAG32-398</name>
</gene>
<feature type="compositionally biased region" description="Basic residues" evidence="1">
    <location>
        <begin position="22"/>
        <end position="46"/>
    </location>
</feature>
<evidence type="ECO:0000313" key="2">
    <source>
        <dbReference type="EMBL" id="CAA9369013.1"/>
    </source>
</evidence>
<feature type="compositionally biased region" description="Low complexity" evidence="1">
    <location>
        <begin position="182"/>
        <end position="191"/>
    </location>
</feature>
<feature type="compositionally biased region" description="Basic and acidic residues" evidence="1">
    <location>
        <begin position="342"/>
        <end position="354"/>
    </location>
</feature>
<dbReference type="AlphaFoldDB" id="A0A6J4MUA8"/>
<evidence type="ECO:0000256" key="1">
    <source>
        <dbReference type="SAM" id="MobiDB-lite"/>
    </source>
</evidence>
<feature type="compositionally biased region" description="Basic residues" evidence="1">
    <location>
        <begin position="227"/>
        <end position="247"/>
    </location>
</feature>
<protein>
    <submittedName>
        <fullName evidence="2">Thioredoxin reductase</fullName>
        <ecNumber evidence="2">1.8.1.9</ecNumber>
    </submittedName>
</protein>
<dbReference type="EC" id="1.8.1.9" evidence="2"/>
<organism evidence="2">
    <name type="scientific">uncultured Nocardioides sp</name>
    <dbReference type="NCBI Taxonomy" id="198441"/>
    <lineage>
        <taxon>Bacteria</taxon>
        <taxon>Bacillati</taxon>
        <taxon>Actinomycetota</taxon>
        <taxon>Actinomycetes</taxon>
        <taxon>Propionibacteriales</taxon>
        <taxon>Nocardioidaceae</taxon>
        <taxon>Nocardioides</taxon>
        <taxon>environmental samples</taxon>
    </lineage>
</organism>
<feature type="non-terminal residue" evidence="2">
    <location>
        <position position="1"/>
    </location>
</feature>
<dbReference type="GO" id="GO:0004791">
    <property type="term" value="F:thioredoxin-disulfide reductase (NADPH) activity"/>
    <property type="evidence" value="ECO:0007669"/>
    <property type="project" value="UniProtKB-EC"/>
</dbReference>
<name>A0A6J4MUA8_9ACTN</name>
<feature type="compositionally biased region" description="Basic and acidic residues" evidence="1">
    <location>
        <begin position="214"/>
        <end position="226"/>
    </location>
</feature>
<feature type="non-terminal residue" evidence="2">
    <location>
        <position position="354"/>
    </location>
</feature>
<feature type="compositionally biased region" description="Low complexity" evidence="1">
    <location>
        <begin position="135"/>
        <end position="147"/>
    </location>
</feature>
<reference evidence="2" key="1">
    <citation type="submission" date="2020-02" db="EMBL/GenBank/DDBJ databases">
        <authorList>
            <person name="Meier V. D."/>
        </authorList>
    </citation>
    <scope>NUCLEOTIDE SEQUENCE</scope>
    <source>
        <strain evidence="2">AVDCRST_MAG32</strain>
    </source>
</reference>
<keyword evidence="2" id="KW-0560">Oxidoreductase</keyword>
<accession>A0A6J4MUA8</accession>
<feature type="compositionally biased region" description="Basic residues" evidence="1">
    <location>
        <begin position="168"/>
        <end position="177"/>
    </location>
</feature>
<feature type="region of interest" description="Disordered" evidence="1">
    <location>
        <begin position="168"/>
        <end position="354"/>
    </location>
</feature>
<proteinExistence type="predicted"/>
<feature type="compositionally biased region" description="Basic and acidic residues" evidence="1">
    <location>
        <begin position="55"/>
        <end position="70"/>
    </location>
</feature>
<feature type="region of interest" description="Disordered" evidence="1">
    <location>
        <begin position="1"/>
        <end position="147"/>
    </location>
</feature>
<feature type="compositionally biased region" description="Basic residues" evidence="1">
    <location>
        <begin position="94"/>
        <end position="105"/>
    </location>
</feature>
<feature type="compositionally biased region" description="Basic and acidic residues" evidence="1">
    <location>
        <begin position="106"/>
        <end position="120"/>
    </location>
</feature>
<dbReference type="EMBL" id="CADCUM010000019">
    <property type="protein sequence ID" value="CAA9369013.1"/>
    <property type="molecule type" value="Genomic_DNA"/>
</dbReference>